<dbReference type="EMBL" id="JAXHPL010000084">
    <property type="protein sequence ID" value="MDY6487844.1"/>
    <property type="molecule type" value="Genomic_DNA"/>
</dbReference>
<sequence length="106" mass="11805">MSNSWGIPKDIEDAVLERDKYCVYCGCEFGIERSKKKSWEHIINDIRITTLDNIALCCVGCNASKGNKDLVTWLNSNNAKKRGITSETIADVVKSALNLKNSPIVQ</sequence>
<comment type="caution">
    <text evidence="1">The sequence shown here is derived from an EMBL/GenBank/DDBJ whole genome shotgun (WGS) entry which is preliminary data.</text>
</comment>
<dbReference type="Gene3D" id="1.10.30.50">
    <property type="match status" value="1"/>
</dbReference>
<protein>
    <submittedName>
        <fullName evidence="1">HNH endonuclease signature motif containing protein</fullName>
    </submittedName>
</protein>
<dbReference type="AlphaFoldDB" id="A0AB35UV82"/>
<evidence type="ECO:0000313" key="2">
    <source>
        <dbReference type="Proteomes" id="UP001278995"/>
    </source>
</evidence>
<keyword evidence="1" id="KW-0540">Nuclease</keyword>
<keyword evidence="1" id="KW-0378">Hydrolase</keyword>
<accession>A0AB35UV82</accession>
<dbReference type="RefSeq" id="WP_321099789.1">
    <property type="nucleotide sequence ID" value="NZ_JAXHPL010000084.1"/>
</dbReference>
<dbReference type="GO" id="GO:0004519">
    <property type="term" value="F:endonuclease activity"/>
    <property type="evidence" value="ECO:0007669"/>
    <property type="project" value="UniProtKB-KW"/>
</dbReference>
<evidence type="ECO:0000313" key="1">
    <source>
        <dbReference type="EMBL" id="MDY6487844.1"/>
    </source>
</evidence>
<name>A0AB35UV82_9GAMM</name>
<gene>
    <name evidence="1" type="ORF">SKM51_11675</name>
</gene>
<dbReference type="CDD" id="cd00085">
    <property type="entry name" value="HNHc"/>
    <property type="match status" value="1"/>
</dbReference>
<dbReference type="InterPro" id="IPR003615">
    <property type="entry name" value="HNH_nuc"/>
</dbReference>
<proteinExistence type="predicted"/>
<dbReference type="Proteomes" id="UP001278995">
    <property type="component" value="Unassembled WGS sequence"/>
</dbReference>
<organism evidence="1 2">
    <name type="scientific">Acinetobacter faecalis</name>
    <dbReference type="NCBI Taxonomy" id="2665161"/>
    <lineage>
        <taxon>Bacteria</taxon>
        <taxon>Pseudomonadati</taxon>
        <taxon>Pseudomonadota</taxon>
        <taxon>Gammaproteobacteria</taxon>
        <taxon>Moraxellales</taxon>
        <taxon>Moraxellaceae</taxon>
        <taxon>Acinetobacter</taxon>
    </lineage>
</organism>
<keyword evidence="1" id="KW-0255">Endonuclease</keyword>
<reference evidence="1 2" key="1">
    <citation type="submission" date="2023-11" db="EMBL/GenBank/DDBJ databases">
        <title>The common occurrence of Acinetobacte faecalis in cattle feces and its emended description.</title>
        <authorList>
            <person name="Kyselkova M."/>
            <person name="Xanthopoulou K."/>
            <person name="Shestivska V."/>
            <person name="Spanelova P."/>
            <person name="Maixnerova M."/>
            <person name="Higgins P.G."/>
            <person name="Nemec A."/>
        </authorList>
    </citation>
    <scope>NUCLEOTIDE SEQUENCE [LARGE SCALE GENOMIC DNA]</scope>
    <source>
        <strain evidence="1 2">ANC 7483</strain>
    </source>
</reference>